<evidence type="ECO:0000256" key="6">
    <source>
        <dbReference type="ARBA" id="ARBA00023304"/>
    </source>
</evidence>
<dbReference type="PROSITE" id="PS50991">
    <property type="entry name" value="PYR_CT"/>
    <property type="match status" value="1"/>
</dbReference>
<dbReference type="Proteomes" id="UP000326678">
    <property type="component" value="Chromosome Gxm1"/>
</dbReference>
<dbReference type="InterPro" id="IPR013785">
    <property type="entry name" value="Aldolase_TIM"/>
</dbReference>
<comment type="pathway">
    <text evidence="1">Amino-acid biosynthesis; L-leucine biosynthesis; L-leucine from 3-methyl-2-oxobutanoate: step 1/4.</text>
</comment>
<evidence type="ECO:0000256" key="3">
    <source>
        <dbReference type="ARBA" id="ARBA00022605"/>
    </source>
</evidence>
<keyword evidence="3" id="KW-0028">Amino-acid biosynthesis</keyword>
<protein>
    <recommendedName>
        <fullName evidence="2">2-isopropylmalate synthase</fullName>
        <ecNumber evidence="2">2.3.3.13</ecNumber>
    </recommendedName>
</protein>
<dbReference type="KEGG" id="nsh:GXM_04763"/>
<dbReference type="PROSITE" id="PS00816">
    <property type="entry name" value="AIPM_HOMOCIT_SYNTH_2"/>
    <property type="match status" value="1"/>
</dbReference>
<proteinExistence type="predicted"/>
<evidence type="ECO:0000313" key="9">
    <source>
        <dbReference type="Proteomes" id="UP000326678"/>
    </source>
</evidence>
<dbReference type="PANTHER" id="PTHR10277">
    <property type="entry name" value="HOMOCITRATE SYNTHASE-RELATED"/>
    <property type="match status" value="1"/>
</dbReference>
<dbReference type="SUPFAM" id="SSF51569">
    <property type="entry name" value="Aldolase"/>
    <property type="match status" value="1"/>
</dbReference>
<name>A0A5P8W3I2_9NOSO</name>
<keyword evidence="9" id="KW-1185">Reference proteome</keyword>
<dbReference type="InterPro" id="IPR050073">
    <property type="entry name" value="2-IPM_HCS-like"/>
</dbReference>
<evidence type="ECO:0000256" key="4">
    <source>
        <dbReference type="ARBA" id="ARBA00022679"/>
    </source>
</evidence>
<keyword evidence="5" id="KW-0464">Manganese</keyword>
<dbReference type="PANTHER" id="PTHR10277:SF9">
    <property type="entry name" value="2-ISOPROPYLMALATE SYNTHASE 1, CHLOROPLASTIC-RELATED"/>
    <property type="match status" value="1"/>
</dbReference>
<dbReference type="GO" id="GO:0003852">
    <property type="term" value="F:2-isopropylmalate synthase activity"/>
    <property type="evidence" value="ECO:0007669"/>
    <property type="project" value="UniProtKB-EC"/>
</dbReference>
<dbReference type="RefSeq" id="WP_152589744.1">
    <property type="nucleotide sequence ID" value="NZ_CP045226.1"/>
</dbReference>
<feature type="domain" description="Pyruvate carboxyltransferase" evidence="7">
    <location>
        <begin position="21"/>
        <end position="284"/>
    </location>
</feature>
<dbReference type="Gene3D" id="3.20.20.70">
    <property type="entry name" value="Aldolase class I"/>
    <property type="match status" value="1"/>
</dbReference>
<evidence type="ECO:0000313" key="8">
    <source>
        <dbReference type="EMBL" id="QFS47273.1"/>
    </source>
</evidence>
<dbReference type="Gene3D" id="1.10.238.260">
    <property type="match status" value="1"/>
</dbReference>
<evidence type="ECO:0000256" key="5">
    <source>
        <dbReference type="ARBA" id="ARBA00023211"/>
    </source>
</evidence>
<dbReference type="AlphaFoldDB" id="A0A5P8W3I2"/>
<organism evidence="8 9">
    <name type="scientific">Nostoc sphaeroides CCNUC1</name>
    <dbReference type="NCBI Taxonomy" id="2653204"/>
    <lineage>
        <taxon>Bacteria</taxon>
        <taxon>Bacillati</taxon>
        <taxon>Cyanobacteriota</taxon>
        <taxon>Cyanophyceae</taxon>
        <taxon>Nostocales</taxon>
        <taxon>Nostocaceae</taxon>
        <taxon>Nostoc</taxon>
    </lineage>
</organism>
<dbReference type="InterPro" id="IPR002034">
    <property type="entry name" value="AIPM/Hcit_synth_CS"/>
</dbReference>
<sequence length="410" mass="45400">MQSKDLIYNWNKSSSNNLKSIKLCDETLRDGLEGGVNRIPSLEEKLDLLSLANDSGINDAIVGFPGQEIAYKQALALCQGAEIRGLDIRFGLLGRMVETDIYAIESIRQSSSHPVIAHLFIPCSPIRRYVEKWEVDELERLTRFGVGLATQLGLPVNFSPEDTSRAEPEIVERLCQAAIEEGATEITICDTVGYLTPTGTQQIVQHLRHFLDENGFKVRLDFHGHNDRGLALINSLAAVNAGVDCIQGTILGIGERAGNAPLDLIMINLQMEGIWNDGNLVVLREYCMEVARLCKLKIPDKYPIFGANSFLTQMGVHASAILKAEYQHNKDIAACVYSAVDPSLIGLDYGIQVGPYSGRANVRFLLYRKGIEITDEIADQILTKARAENRILTNEEVFTMAEVDIYSKKS</sequence>
<gene>
    <name evidence="8" type="ORF">GXM_04763</name>
</gene>
<dbReference type="EC" id="2.3.3.13" evidence="2"/>
<dbReference type="InterPro" id="IPR000891">
    <property type="entry name" value="PYR_CT"/>
</dbReference>
<dbReference type="EMBL" id="CP045226">
    <property type="protein sequence ID" value="QFS47273.1"/>
    <property type="molecule type" value="Genomic_DNA"/>
</dbReference>
<reference evidence="8 9" key="1">
    <citation type="submission" date="2019-10" db="EMBL/GenBank/DDBJ databases">
        <title>Genomic and transcriptomic insights into the perfect genentic adaptation of a filamentous nitrogen-fixing cyanobacterium to rice fields.</title>
        <authorList>
            <person name="Chen Z."/>
        </authorList>
    </citation>
    <scope>NUCLEOTIDE SEQUENCE [LARGE SCALE GENOMIC DNA]</scope>
    <source>
        <strain evidence="8">CCNUC1</strain>
    </source>
</reference>
<evidence type="ECO:0000259" key="7">
    <source>
        <dbReference type="PROSITE" id="PS50991"/>
    </source>
</evidence>
<evidence type="ECO:0000256" key="1">
    <source>
        <dbReference type="ARBA" id="ARBA00004689"/>
    </source>
</evidence>
<evidence type="ECO:0000256" key="2">
    <source>
        <dbReference type="ARBA" id="ARBA00012973"/>
    </source>
</evidence>
<dbReference type="GO" id="GO:0009098">
    <property type="term" value="P:L-leucine biosynthetic process"/>
    <property type="evidence" value="ECO:0007669"/>
    <property type="project" value="TreeGrafter"/>
</dbReference>
<dbReference type="Pfam" id="PF00682">
    <property type="entry name" value="HMGL-like"/>
    <property type="match status" value="1"/>
</dbReference>
<keyword evidence="6" id="KW-0100">Branched-chain amino acid biosynthesis</keyword>
<accession>A0A5P8W3I2</accession>
<keyword evidence="4" id="KW-0808">Transferase</keyword>